<protein>
    <submittedName>
        <fullName evidence="2">Rab3 GTPase-activating protein regulatory subunit</fullName>
    </submittedName>
</protein>
<dbReference type="AlphaFoldDB" id="A0A026VSR7"/>
<dbReference type="Pfam" id="PF14656">
    <property type="entry name" value="RAB3GAP2_C"/>
    <property type="match status" value="1"/>
</dbReference>
<sequence>SVSELVAKWLSTTGIDPARLIDTTDVEFDQLQLSVDSLQLAEALDEATAVQVPQQEREKLLSLSVEIGDEAKASTTAEAYILDKMILLKRHFPYSLTSSVLLANLCWEFAMSWNKDITQLESLAAALAVLRQIPMKHMRHGQWHV</sequence>
<name>A0A026VSR7_OOCBI</name>
<dbReference type="EMBL" id="KK110718">
    <property type="protein sequence ID" value="EZA46541.1"/>
    <property type="molecule type" value="Genomic_DNA"/>
</dbReference>
<organism evidence="2 3">
    <name type="scientific">Ooceraea biroi</name>
    <name type="common">Clonal raider ant</name>
    <name type="synonym">Cerapachys biroi</name>
    <dbReference type="NCBI Taxonomy" id="2015173"/>
    <lineage>
        <taxon>Eukaryota</taxon>
        <taxon>Metazoa</taxon>
        <taxon>Ecdysozoa</taxon>
        <taxon>Arthropoda</taxon>
        <taxon>Hexapoda</taxon>
        <taxon>Insecta</taxon>
        <taxon>Pterygota</taxon>
        <taxon>Neoptera</taxon>
        <taxon>Endopterygota</taxon>
        <taxon>Hymenoptera</taxon>
        <taxon>Apocrita</taxon>
        <taxon>Aculeata</taxon>
        <taxon>Formicoidea</taxon>
        <taxon>Formicidae</taxon>
        <taxon>Dorylinae</taxon>
        <taxon>Ooceraea</taxon>
    </lineage>
</organism>
<dbReference type="Proteomes" id="UP000053097">
    <property type="component" value="Unassembled WGS sequence"/>
</dbReference>
<evidence type="ECO:0000313" key="3">
    <source>
        <dbReference type="Proteomes" id="UP000053097"/>
    </source>
</evidence>
<gene>
    <name evidence="2" type="ORF">X777_00053</name>
</gene>
<accession>A0A026VSR7</accession>
<dbReference type="STRING" id="2015173.A0A026VSR7"/>
<dbReference type="InterPro" id="IPR029257">
    <property type="entry name" value="RAB3GAP2_C"/>
</dbReference>
<evidence type="ECO:0000259" key="1">
    <source>
        <dbReference type="Pfam" id="PF14656"/>
    </source>
</evidence>
<feature type="domain" description="Rab3GAP regulatory subunit C-terminal" evidence="1">
    <location>
        <begin position="2"/>
        <end position="141"/>
    </location>
</feature>
<keyword evidence="3" id="KW-1185">Reference proteome</keyword>
<reference evidence="2 3" key="1">
    <citation type="journal article" date="2014" name="Curr. Biol.">
        <title>The genome of the clonal raider ant Cerapachys biroi.</title>
        <authorList>
            <person name="Oxley P.R."/>
            <person name="Ji L."/>
            <person name="Fetter-Pruneda I."/>
            <person name="McKenzie S.K."/>
            <person name="Li C."/>
            <person name="Hu H."/>
            <person name="Zhang G."/>
            <person name="Kronauer D.J."/>
        </authorList>
    </citation>
    <scope>NUCLEOTIDE SEQUENCE [LARGE SCALE GENOMIC DNA]</scope>
</reference>
<feature type="non-terminal residue" evidence="2">
    <location>
        <position position="145"/>
    </location>
</feature>
<dbReference type="OrthoDB" id="2019917at2759"/>
<evidence type="ECO:0000313" key="2">
    <source>
        <dbReference type="EMBL" id="EZA46541.1"/>
    </source>
</evidence>
<proteinExistence type="predicted"/>
<feature type="non-terminal residue" evidence="2">
    <location>
        <position position="1"/>
    </location>
</feature>